<dbReference type="GO" id="GO:0006355">
    <property type="term" value="P:regulation of DNA-templated transcription"/>
    <property type="evidence" value="ECO:0007669"/>
    <property type="project" value="InterPro"/>
</dbReference>
<keyword evidence="4" id="KW-1185">Reference proteome</keyword>
<dbReference type="GO" id="GO:0003677">
    <property type="term" value="F:DNA binding"/>
    <property type="evidence" value="ECO:0007669"/>
    <property type="project" value="InterPro"/>
</dbReference>
<dbReference type="InterPro" id="IPR005471">
    <property type="entry name" value="Tscrpt_reg_IclR_N"/>
</dbReference>
<evidence type="ECO:0000313" key="4">
    <source>
        <dbReference type="Proteomes" id="UP000629098"/>
    </source>
</evidence>
<evidence type="ECO:0000259" key="2">
    <source>
        <dbReference type="Pfam" id="PF09339"/>
    </source>
</evidence>
<dbReference type="Gene3D" id="1.10.10.10">
    <property type="entry name" value="Winged helix-like DNA-binding domain superfamily/Winged helix DNA-binding domain"/>
    <property type="match status" value="1"/>
</dbReference>
<dbReference type="InterPro" id="IPR036388">
    <property type="entry name" value="WH-like_DNA-bd_sf"/>
</dbReference>
<accession>A0A8J6XRK2</accession>
<gene>
    <name evidence="3" type="ORF">ICL16_25275</name>
</gene>
<dbReference type="Proteomes" id="UP000629098">
    <property type="component" value="Unassembled WGS sequence"/>
</dbReference>
<proteinExistence type="predicted"/>
<name>A0A8J6XRK2_9CYAN</name>
<sequence length="130" mass="13740">MIGINGGASLRQIAAATGFSKSSVHRHLQAMAARQQQPGGALWELESGQQWLRVLVCAVVYLFGVQQGIGNERLSEFFHLVHLERHIGVSPTAIAGNKIAGGATNSGLSRQTTGGVSHGRGVRRNLCGRG</sequence>
<dbReference type="Pfam" id="PF09339">
    <property type="entry name" value="HTH_IclR"/>
    <property type="match status" value="1"/>
</dbReference>
<organism evidence="3 4">
    <name type="scientific">Iningainema tapete BLCC-T55</name>
    <dbReference type="NCBI Taxonomy" id="2748662"/>
    <lineage>
        <taxon>Bacteria</taxon>
        <taxon>Bacillati</taxon>
        <taxon>Cyanobacteriota</taxon>
        <taxon>Cyanophyceae</taxon>
        <taxon>Nostocales</taxon>
        <taxon>Scytonemataceae</taxon>
        <taxon>Iningainema tapete</taxon>
    </lineage>
</organism>
<feature type="region of interest" description="Disordered" evidence="1">
    <location>
        <begin position="105"/>
        <end position="130"/>
    </location>
</feature>
<reference evidence="3" key="1">
    <citation type="submission" date="2020-09" db="EMBL/GenBank/DDBJ databases">
        <title>Iningainema tapete sp. nov. (Scytonemataceae, Cyanobacteria) from greenhouses in central Florida (USA) produces two types of nodularin with biosynthetic potential for microcystin-LR and anabaenopeptins.</title>
        <authorList>
            <person name="Berthold D.E."/>
            <person name="Lefler F.W."/>
            <person name="Huang I.-S."/>
            <person name="Abdulla H."/>
            <person name="Zimba P.V."/>
            <person name="Laughinghouse H.D. IV."/>
        </authorList>
    </citation>
    <scope>NUCLEOTIDE SEQUENCE</scope>
    <source>
        <strain evidence="3">BLCCT55</strain>
    </source>
</reference>
<dbReference type="AlphaFoldDB" id="A0A8J6XRK2"/>
<dbReference type="EMBL" id="JACXAE010000077">
    <property type="protein sequence ID" value="MBD2775282.1"/>
    <property type="molecule type" value="Genomic_DNA"/>
</dbReference>
<feature type="domain" description="HTH iclR-type" evidence="2">
    <location>
        <begin position="6"/>
        <end position="33"/>
    </location>
</feature>
<evidence type="ECO:0000256" key="1">
    <source>
        <dbReference type="SAM" id="MobiDB-lite"/>
    </source>
</evidence>
<evidence type="ECO:0000313" key="3">
    <source>
        <dbReference type="EMBL" id="MBD2775282.1"/>
    </source>
</evidence>
<dbReference type="RefSeq" id="WP_190833477.1">
    <property type="nucleotide sequence ID" value="NZ_CAWPPI010000077.1"/>
</dbReference>
<comment type="caution">
    <text evidence="3">The sequence shown here is derived from an EMBL/GenBank/DDBJ whole genome shotgun (WGS) entry which is preliminary data.</text>
</comment>
<protein>
    <submittedName>
        <fullName evidence="3">Helix-turn-helix domain-containing protein</fullName>
    </submittedName>
</protein>
<feature type="compositionally biased region" description="Polar residues" evidence="1">
    <location>
        <begin position="105"/>
        <end position="115"/>
    </location>
</feature>